<dbReference type="PANTHER" id="PTHR30288:SF0">
    <property type="entry name" value="FLAGELLAR HOOK-ASSOCIATED PROTEIN 2"/>
    <property type="match status" value="1"/>
</dbReference>
<feature type="domain" description="Flagellar hook-associated protein 2 C-terminal" evidence="7">
    <location>
        <begin position="246"/>
        <end position="466"/>
    </location>
</feature>
<dbReference type="OrthoDB" id="9810816at2"/>
<evidence type="ECO:0000313" key="9">
    <source>
        <dbReference type="Proteomes" id="UP000242957"/>
    </source>
</evidence>
<dbReference type="Proteomes" id="UP000242957">
    <property type="component" value="Unassembled WGS sequence"/>
</dbReference>
<dbReference type="InterPro" id="IPR010810">
    <property type="entry name" value="Flagellin_hook_IN_motif"/>
</dbReference>
<keyword evidence="3 5" id="KW-0175">Coiled coil</keyword>
<keyword evidence="5" id="KW-0964">Secreted</keyword>
<dbReference type="GO" id="GO:0009421">
    <property type="term" value="C:bacterial-type flagellum filament cap"/>
    <property type="evidence" value="ECO:0007669"/>
    <property type="project" value="InterPro"/>
</dbReference>
<comment type="function">
    <text evidence="5">Required for morphogenesis and for the elongation of the flagellar filament by facilitating polymerization of the flagellin monomers at the tip of growing filament. Forms a capping structure, which prevents flagellin subunits (transported through the central channel of the flagellum) from leaking out without polymerization at the distal end.</text>
</comment>
<feature type="domain" description="Flagellar hook-associated protein 2 N-terminal" evidence="6">
    <location>
        <begin position="9"/>
        <end position="104"/>
    </location>
</feature>
<gene>
    <name evidence="8" type="ORF">SAMN05216193_109133</name>
</gene>
<dbReference type="InterPro" id="IPR040026">
    <property type="entry name" value="FliD"/>
</dbReference>
<dbReference type="Pfam" id="PF02465">
    <property type="entry name" value="FliD_N"/>
    <property type="match status" value="1"/>
</dbReference>
<keyword evidence="8" id="KW-0282">Flagellum</keyword>
<dbReference type="GO" id="GO:0005576">
    <property type="term" value="C:extracellular region"/>
    <property type="evidence" value="ECO:0007669"/>
    <property type="project" value="UniProtKB-SubCell"/>
</dbReference>
<evidence type="ECO:0000259" key="6">
    <source>
        <dbReference type="Pfam" id="PF02465"/>
    </source>
</evidence>
<protein>
    <recommendedName>
        <fullName evidence="5">Flagellar hook-associated protein 2</fullName>
        <shortName evidence="5">HAP2</shortName>
    </recommendedName>
    <alternativeName>
        <fullName evidence="5">Flagellar cap protein</fullName>
    </alternativeName>
</protein>
<dbReference type="RefSeq" id="WP_084311356.1">
    <property type="nucleotide sequence ID" value="NZ_FNIJ01000009.1"/>
</dbReference>
<dbReference type="InterPro" id="IPR003481">
    <property type="entry name" value="FliD_N"/>
</dbReference>
<dbReference type="EMBL" id="FNIJ01000009">
    <property type="protein sequence ID" value="SDO25967.1"/>
    <property type="molecule type" value="Genomic_DNA"/>
</dbReference>
<proteinExistence type="inferred from homology"/>
<sequence length="487" mass="50359">MAGITGIGSGMDIDSMVTAIVGAEQAPKQNQLAKLEKTTTTQLTALGQLKGAISTFQSALVALNSPSQFLARTATSSDTKVFTATASQSAPSGTYQLEVSQLASPSKVALAAVPSGDDKKLSSGTLSIKVGSEQILELKIDSTNNTLSGIRDAINKAAAGVSANIVTDDHGSRLVLTGAKQGDGNDISVDVTGAGDEDGTTSLSKLAFSGNAVAPDSADYPDGVDDADYQAALKAYDEAGKVLTTAQSAKLKIDGLSVTSDSNTIGNRISGVSIDLKATGSSTLTVAQDQAGVKGNVQKFVDAYNVLINYINSATKVTVVNETDAPVTGDLVGDSSVRSLVNTIRNELVSVQGDGVIRGLADLGVTTQQDGTLKVDSDKLGKAVTSNFDGIAGYFTGDDGLATRLGNKLKAYTDGDGILELRTDALQATLDKVDKQKEDLTARMTALSERLYKQFNAMDALVGQLKNTSDSLTSLFDNMPGFVSQKD</sequence>
<dbReference type="GO" id="GO:0007155">
    <property type="term" value="P:cell adhesion"/>
    <property type="evidence" value="ECO:0007669"/>
    <property type="project" value="InterPro"/>
</dbReference>
<evidence type="ECO:0000313" key="8">
    <source>
        <dbReference type="EMBL" id="SDO25967.1"/>
    </source>
</evidence>
<feature type="coiled-coil region" evidence="5">
    <location>
        <begin position="423"/>
        <end position="450"/>
    </location>
</feature>
<name>A0A1H0I3D0_9PSED</name>
<keyword evidence="8" id="KW-0966">Cell projection</keyword>
<dbReference type="InterPro" id="IPR010809">
    <property type="entry name" value="FliD_C"/>
</dbReference>
<dbReference type="Pfam" id="PF07196">
    <property type="entry name" value="Flagellin_IN"/>
    <property type="match status" value="1"/>
</dbReference>
<evidence type="ECO:0000256" key="2">
    <source>
        <dbReference type="ARBA" id="ARBA00011255"/>
    </source>
</evidence>
<comment type="subunit">
    <text evidence="2 5">Homopentamer.</text>
</comment>
<keyword evidence="8" id="KW-0969">Cilium</keyword>
<dbReference type="Pfam" id="PF07195">
    <property type="entry name" value="FliD_C"/>
    <property type="match status" value="1"/>
</dbReference>
<comment type="subcellular location">
    <subcellularLocation>
        <location evidence="5">Secreted</location>
    </subcellularLocation>
    <subcellularLocation>
        <location evidence="5">Bacterial flagellum</location>
    </subcellularLocation>
</comment>
<dbReference type="STRING" id="198616.SAMN05216193_109133"/>
<dbReference type="AlphaFoldDB" id="A0A1H0I3D0"/>
<evidence type="ECO:0000259" key="7">
    <source>
        <dbReference type="Pfam" id="PF07195"/>
    </source>
</evidence>
<keyword evidence="9" id="KW-1185">Reference proteome</keyword>
<reference evidence="9" key="1">
    <citation type="submission" date="2016-10" db="EMBL/GenBank/DDBJ databases">
        <authorList>
            <person name="Varghese N."/>
            <person name="Submissions S."/>
        </authorList>
    </citation>
    <scope>NUCLEOTIDE SEQUENCE [LARGE SCALE GENOMIC DNA]</scope>
    <source>
        <strain evidence="9">JCM 21621</strain>
    </source>
</reference>
<dbReference type="PANTHER" id="PTHR30288">
    <property type="entry name" value="FLAGELLAR CAP/ASSEMBLY PROTEIN FLID"/>
    <property type="match status" value="1"/>
</dbReference>
<evidence type="ECO:0000256" key="3">
    <source>
        <dbReference type="ARBA" id="ARBA00023054"/>
    </source>
</evidence>
<dbReference type="GO" id="GO:0009424">
    <property type="term" value="C:bacterial-type flagellum hook"/>
    <property type="evidence" value="ECO:0007669"/>
    <property type="project" value="UniProtKB-UniRule"/>
</dbReference>
<comment type="similarity">
    <text evidence="1 5">Belongs to the FliD family.</text>
</comment>
<dbReference type="GO" id="GO:0071973">
    <property type="term" value="P:bacterial-type flagellum-dependent cell motility"/>
    <property type="evidence" value="ECO:0007669"/>
    <property type="project" value="TreeGrafter"/>
</dbReference>
<accession>A0A1H0I3D0</accession>
<keyword evidence="4 5" id="KW-0975">Bacterial flagellum</keyword>
<organism evidence="8 9">
    <name type="scientific">Pseudomonas jinjuensis</name>
    <dbReference type="NCBI Taxonomy" id="198616"/>
    <lineage>
        <taxon>Bacteria</taxon>
        <taxon>Pseudomonadati</taxon>
        <taxon>Pseudomonadota</taxon>
        <taxon>Gammaproteobacteria</taxon>
        <taxon>Pseudomonadales</taxon>
        <taxon>Pseudomonadaceae</taxon>
        <taxon>Pseudomonas</taxon>
    </lineage>
</organism>
<evidence type="ECO:0000256" key="1">
    <source>
        <dbReference type="ARBA" id="ARBA00009764"/>
    </source>
</evidence>
<evidence type="ECO:0000256" key="4">
    <source>
        <dbReference type="ARBA" id="ARBA00023143"/>
    </source>
</evidence>
<evidence type="ECO:0000256" key="5">
    <source>
        <dbReference type="RuleBase" id="RU362066"/>
    </source>
</evidence>